<dbReference type="Proteomes" id="UP001155241">
    <property type="component" value="Unassembled WGS sequence"/>
</dbReference>
<dbReference type="CDD" id="cd00144">
    <property type="entry name" value="MPP_PPP_family"/>
    <property type="match status" value="1"/>
</dbReference>
<dbReference type="GO" id="GO:0005737">
    <property type="term" value="C:cytoplasm"/>
    <property type="evidence" value="ECO:0007669"/>
    <property type="project" value="TreeGrafter"/>
</dbReference>
<comment type="caution">
    <text evidence="2">The sequence shown here is derived from an EMBL/GenBank/DDBJ whole genome shotgun (WGS) entry which is preliminary data.</text>
</comment>
<accession>A0A9X2JFC8</accession>
<dbReference type="Gene3D" id="3.60.21.10">
    <property type="match status" value="1"/>
</dbReference>
<dbReference type="InterPro" id="IPR050126">
    <property type="entry name" value="Ap4A_hydrolase"/>
</dbReference>
<dbReference type="AlphaFoldDB" id="A0A9X2JFC8"/>
<evidence type="ECO:0000259" key="1">
    <source>
        <dbReference type="Pfam" id="PF00149"/>
    </source>
</evidence>
<evidence type="ECO:0000313" key="2">
    <source>
        <dbReference type="EMBL" id="MCO6043556.1"/>
    </source>
</evidence>
<dbReference type="GO" id="GO:0016791">
    <property type="term" value="F:phosphatase activity"/>
    <property type="evidence" value="ECO:0007669"/>
    <property type="project" value="TreeGrafter"/>
</dbReference>
<sequence length="219" mass="23955">MPERVIAIGDIHGCANALTAILGLIEPAADDTLVVLGDCIDRGPASRRVIELLLELDGRCNLVPLFGNHEEMLLAAVDRPGTAISWLSCGGSDTLASYGAASAQKLPREHLLYIRTWKDYYETDTHFFAHGSYSPRVPLDQQEWGYERWQSLRDLLPEPHQSGKTAIVGHTSQKDGEVLDIGHLVCIDTYCCGGKWLTALDVSSNSIWQVDASGRPRGG</sequence>
<evidence type="ECO:0000313" key="3">
    <source>
        <dbReference type="Proteomes" id="UP001155241"/>
    </source>
</evidence>
<gene>
    <name evidence="2" type="ORF">NG895_06515</name>
</gene>
<dbReference type="EMBL" id="JAMXLR010000024">
    <property type="protein sequence ID" value="MCO6043556.1"/>
    <property type="molecule type" value="Genomic_DNA"/>
</dbReference>
<reference evidence="2" key="1">
    <citation type="submission" date="2022-06" db="EMBL/GenBank/DDBJ databases">
        <title>Aeoliella straminimaris, a novel planctomycete from sediments.</title>
        <authorList>
            <person name="Vitorino I.R."/>
            <person name="Lage O.M."/>
        </authorList>
    </citation>
    <scope>NUCLEOTIDE SEQUENCE</scope>
    <source>
        <strain evidence="2">ICT_H6.2</strain>
    </source>
</reference>
<proteinExistence type="predicted"/>
<protein>
    <submittedName>
        <fullName evidence="2">Serine/threonine protein phosphatase</fullName>
    </submittedName>
</protein>
<dbReference type="Pfam" id="PF00149">
    <property type="entry name" value="Metallophos"/>
    <property type="match status" value="1"/>
</dbReference>
<name>A0A9X2JFC8_9BACT</name>
<dbReference type="RefSeq" id="WP_252851660.1">
    <property type="nucleotide sequence ID" value="NZ_JAMXLR010000024.1"/>
</dbReference>
<dbReference type="PANTHER" id="PTHR42850:SF4">
    <property type="entry name" value="ZINC-DEPENDENT ENDOPOLYPHOSPHATASE"/>
    <property type="match status" value="1"/>
</dbReference>
<dbReference type="GO" id="GO:0008803">
    <property type="term" value="F:bis(5'-nucleosyl)-tetraphosphatase (symmetrical) activity"/>
    <property type="evidence" value="ECO:0007669"/>
    <property type="project" value="TreeGrafter"/>
</dbReference>
<dbReference type="SUPFAM" id="SSF56300">
    <property type="entry name" value="Metallo-dependent phosphatases"/>
    <property type="match status" value="1"/>
</dbReference>
<dbReference type="InterPro" id="IPR029052">
    <property type="entry name" value="Metallo-depent_PP-like"/>
</dbReference>
<dbReference type="InterPro" id="IPR004843">
    <property type="entry name" value="Calcineurin-like_PHP"/>
</dbReference>
<dbReference type="GO" id="GO:0110154">
    <property type="term" value="P:RNA decapping"/>
    <property type="evidence" value="ECO:0007669"/>
    <property type="project" value="TreeGrafter"/>
</dbReference>
<keyword evidence="3" id="KW-1185">Reference proteome</keyword>
<feature type="domain" description="Calcineurin-like phosphoesterase" evidence="1">
    <location>
        <begin position="4"/>
        <end position="170"/>
    </location>
</feature>
<organism evidence="2 3">
    <name type="scientific">Aeoliella straminimaris</name>
    <dbReference type="NCBI Taxonomy" id="2954799"/>
    <lineage>
        <taxon>Bacteria</taxon>
        <taxon>Pseudomonadati</taxon>
        <taxon>Planctomycetota</taxon>
        <taxon>Planctomycetia</taxon>
        <taxon>Pirellulales</taxon>
        <taxon>Lacipirellulaceae</taxon>
        <taxon>Aeoliella</taxon>
    </lineage>
</organism>
<dbReference type="PANTHER" id="PTHR42850">
    <property type="entry name" value="METALLOPHOSPHOESTERASE"/>
    <property type="match status" value="1"/>
</dbReference>